<evidence type="ECO:0000313" key="2">
    <source>
        <dbReference type="Proteomes" id="UP000827872"/>
    </source>
</evidence>
<dbReference type="EMBL" id="CM037614">
    <property type="protein sequence ID" value="KAH8015268.1"/>
    <property type="molecule type" value="Genomic_DNA"/>
</dbReference>
<name>A0ACB8G654_9SAUR</name>
<comment type="caution">
    <text evidence="1">The sequence shown here is derived from an EMBL/GenBank/DDBJ whole genome shotgun (WGS) entry which is preliminary data.</text>
</comment>
<keyword evidence="2" id="KW-1185">Reference proteome</keyword>
<gene>
    <name evidence="1" type="ORF">K3G42_000818</name>
</gene>
<sequence>MAGKDEATGGSLAGEPDEGTGQVPDTDEMPCDLDLGDEKKDAPVPNRHNPHLGVVQSTNREESMESSYSWAPSQRPCWWAKAAGRCESTWLTQPMDWDSAAQTLFQPQEQKPAASHSQSSSSRSKAPMRATVDEPRSAEQLIRTPWGRMGVGSDGSDLDKQCLSSIQPPVAHSETCVRTNRVTNPNGELRWGL</sequence>
<evidence type="ECO:0000313" key="1">
    <source>
        <dbReference type="EMBL" id="KAH8015268.1"/>
    </source>
</evidence>
<proteinExistence type="predicted"/>
<accession>A0ACB8G654</accession>
<reference evidence="1" key="1">
    <citation type="submission" date="2021-08" db="EMBL/GenBank/DDBJ databases">
        <title>The first chromosome-level gecko genome reveals the dynamic sex chromosomes of Neotropical dwarf geckos (Sphaerodactylidae: Sphaerodactylus).</title>
        <authorList>
            <person name="Pinto B.J."/>
            <person name="Keating S.E."/>
            <person name="Gamble T."/>
        </authorList>
    </citation>
    <scope>NUCLEOTIDE SEQUENCE</scope>
    <source>
        <strain evidence="1">TG3544</strain>
    </source>
</reference>
<organism evidence="1 2">
    <name type="scientific">Sphaerodactylus townsendi</name>
    <dbReference type="NCBI Taxonomy" id="933632"/>
    <lineage>
        <taxon>Eukaryota</taxon>
        <taxon>Metazoa</taxon>
        <taxon>Chordata</taxon>
        <taxon>Craniata</taxon>
        <taxon>Vertebrata</taxon>
        <taxon>Euteleostomi</taxon>
        <taxon>Lepidosauria</taxon>
        <taxon>Squamata</taxon>
        <taxon>Bifurcata</taxon>
        <taxon>Gekkota</taxon>
        <taxon>Sphaerodactylidae</taxon>
        <taxon>Sphaerodactylus</taxon>
    </lineage>
</organism>
<dbReference type="Proteomes" id="UP000827872">
    <property type="component" value="Linkage Group LG01"/>
</dbReference>
<protein>
    <submittedName>
        <fullName evidence="1">Uncharacterized protein</fullName>
    </submittedName>
</protein>